<dbReference type="Proteomes" id="UP001552299">
    <property type="component" value="Unassembled WGS sequence"/>
</dbReference>
<comment type="caution">
    <text evidence="2">The sequence shown here is derived from an EMBL/GenBank/DDBJ whole genome shotgun (WGS) entry which is preliminary data.</text>
</comment>
<sequence>MLYPLSSLVPHLSQPWGDDEEVARWPIQTTTSEAREASGNPGSGENSNLIRQKEDQEVETQKGKERMPSLEPVPMGESGKGYGEKREEVEQERRCDDLERRGVEFERERGNYDQRGTASKRGGHCYDTRDAKFERRKWEIDEGLGHLEFD</sequence>
<dbReference type="AlphaFoldDB" id="A0ABD0VIK4"/>
<feature type="region of interest" description="Disordered" evidence="1">
    <location>
        <begin position="106"/>
        <end position="125"/>
    </location>
</feature>
<feature type="compositionally biased region" description="Basic and acidic residues" evidence="1">
    <location>
        <begin position="51"/>
        <end position="68"/>
    </location>
</feature>
<organism evidence="2 3">
    <name type="scientific">Dendrobium thyrsiflorum</name>
    <name type="common">Pinecone-like raceme dendrobium</name>
    <name type="synonym">Orchid</name>
    <dbReference type="NCBI Taxonomy" id="117978"/>
    <lineage>
        <taxon>Eukaryota</taxon>
        <taxon>Viridiplantae</taxon>
        <taxon>Streptophyta</taxon>
        <taxon>Embryophyta</taxon>
        <taxon>Tracheophyta</taxon>
        <taxon>Spermatophyta</taxon>
        <taxon>Magnoliopsida</taxon>
        <taxon>Liliopsida</taxon>
        <taxon>Asparagales</taxon>
        <taxon>Orchidaceae</taxon>
        <taxon>Epidendroideae</taxon>
        <taxon>Malaxideae</taxon>
        <taxon>Dendrobiinae</taxon>
        <taxon>Dendrobium</taxon>
    </lineage>
</organism>
<gene>
    <name evidence="2" type="ORF">M5K25_006342</name>
</gene>
<feature type="region of interest" description="Disordered" evidence="1">
    <location>
        <begin position="1"/>
        <end position="95"/>
    </location>
</feature>
<keyword evidence="3" id="KW-1185">Reference proteome</keyword>
<accession>A0ABD0VIK4</accession>
<evidence type="ECO:0000256" key="1">
    <source>
        <dbReference type="SAM" id="MobiDB-lite"/>
    </source>
</evidence>
<proteinExistence type="predicted"/>
<protein>
    <submittedName>
        <fullName evidence="2">Uncharacterized protein</fullName>
    </submittedName>
</protein>
<reference evidence="2 3" key="1">
    <citation type="journal article" date="2024" name="Plant Biotechnol. J.">
        <title>Dendrobium thyrsiflorum genome and its molecular insights into genes involved in important horticultural traits.</title>
        <authorList>
            <person name="Chen B."/>
            <person name="Wang J.Y."/>
            <person name="Zheng P.J."/>
            <person name="Li K.L."/>
            <person name="Liang Y.M."/>
            <person name="Chen X.F."/>
            <person name="Zhang C."/>
            <person name="Zhao X."/>
            <person name="He X."/>
            <person name="Zhang G.Q."/>
            <person name="Liu Z.J."/>
            <person name="Xu Q."/>
        </authorList>
    </citation>
    <scope>NUCLEOTIDE SEQUENCE [LARGE SCALE GENOMIC DNA]</scope>
    <source>
        <strain evidence="2">GZMU011</strain>
    </source>
</reference>
<evidence type="ECO:0000313" key="3">
    <source>
        <dbReference type="Proteomes" id="UP001552299"/>
    </source>
</evidence>
<dbReference type="EMBL" id="JANQDX010000006">
    <property type="protein sequence ID" value="KAL0922363.1"/>
    <property type="molecule type" value="Genomic_DNA"/>
</dbReference>
<name>A0ABD0VIK4_DENTH</name>
<evidence type="ECO:0000313" key="2">
    <source>
        <dbReference type="EMBL" id="KAL0922363.1"/>
    </source>
</evidence>
<feature type="compositionally biased region" description="Basic and acidic residues" evidence="1">
    <location>
        <begin position="82"/>
        <end position="95"/>
    </location>
</feature>